<comment type="caution">
    <text evidence="1">The sequence shown here is derived from an EMBL/GenBank/DDBJ whole genome shotgun (WGS) entry which is preliminary data.</text>
</comment>
<protein>
    <submittedName>
        <fullName evidence="1">Uncharacterized protein</fullName>
    </submittedName>
</protein>
<accession>A0ABQ4ZSK3</accession>
<keyword evidence="2" id="KW-1185">Reference proteome</keyword>
<proteinExistence type="predicted"/>
<name>A0ABQ4ZSK3_9ASTR</name>
<sequence>MGSDELYKFYDGTLTSVKMVLHDIASNPRMREYGEDLRLLERLGLRNLTSEVYYTENMLLHTETRI</sequence>
<reference evidence="1" key="1">
    <citation type="journal article" date="2022" name="Int. J. Mol. Sci.">
        <title>Draft Genome of Tanacetum Coccineum: Genomic Comparison of Closely Related Tanacetum-Family Plants.</title>
        <authorList>
            <person name="Yamashiro T."/>
            <person name="Shiraishi A."/>
            <person name="Nakayama K."/>
            <person name="Satake H."/>
        </authorList>
    </citation>
    <scope>NUCLEOTIDE SEQUENCE</scope>
</reference>
<evidence type="ECO:0000313" key="2">
    <source>
        <dbReference type="Proteomes" id="UP001151760"/>
    </source>
</evidence>
<reference evidence="1" key="2">
    <citation type="submission" date="2022-01" db="EMBL/GenBank/DDBJ databases">
        <authorList>
            <person name="Yamashiro T."/>
            <person name="Shiraishi A."/>
            <person name="Satake H."/>
            <person name="Nakayama K."/>
        </authorList>
    </citation>
    <scope>NUCLEOTIDE SEQUENCE</scope>
</reference>
<organism evidence="1 2">
    <name type="scientific">Tanacetum coccineum</name>
    <dbReference type="NCBI Taxonomy" id="301880"/>
    <lineage>
        <taxon>Eukaryota</taxon>
        <taxon>Viridiplantae</taxon>
        <taxon>Streptophyta</taxon>
        <taxon>Embryophyta</taxon>
        <taxon>Tracheophyta</taxon>
        <taxon>Spermatophyta</taxon>
        <taxon>Magnoliopsida</taxon>
        <taxon>eudicotyledons</taxon>
        <taxon>Gunneridae</taxon>
        <taxon>Pentapetalae</taxon>
        <taxon>asterids</taxon>
        <taxon>campanulids</taxon>
        <taxon>Asterales</taxon>
        <taxon>Asteraceae</taxon>
        <taxon>Asteroideae</taxon>
        <taxon>Anthemideae</taxon>
        <taxon>Anthemidinae</taxon>
        <taxon>Tanacetum</taxon>
    </lineage>
</organism>
<dbReference type="EMBL" id="BQNB010011615">
    <property type="protein sequence ID" value="GJS92912.1"/>
    <property type="molecule type" value="Genomic_DNA"/>
</dbReference>
<evidence type="ECO:0000313" key="1">
    <source>
        <dbReference type="EMBL" id="GJS92912.1"/>
    </source>
</evidence>
<dbReference type="Proteomes" id="UP001151760">
    <property type="component" value="Unassembled WGS sequence"/>
</dbReference>
<gene>
    <name evidence="1" type="ORF">Tco_0799880</name>
</gene>